<dbReference type="GO" id="GO:0003735">
    <property type="term" value="F:structural constituent of ribosome"/>
    <property type="evidence" value="ECO:0007669"/>
    <property type="project" value="InterPro"/>
</dbReference>
<evidence type="ECO:0008006" key="9">
    <source>
        <dbReference type="Google" id="ProtNLM"/>
    </source>
</evidence>
<evidence type="ECO:0000256" key="2">
    <source>
        <dbReference type="ARBA" id="ARBA00010152"/>
    </source>
</evidence>
<proteinExistence type="inferred from homology"/>
<evidence type="ECO:0000256" key="1">
    <source>
        <dbReference type="ARBA" id="ARBA00004173"/>
    </source>
</evidence>
<dbReference type="PANTHER" id="PTHR21338">
    <property type="entry name" value="MITOCHONDRIAL RIBOSOMAL PROTEIN L41"/>
    <property type="match status" value="1"/>
</dbReference>
<dbReference type="GO" id="GO:0006412">
    <property type="term" value="P:translation"/>
    <property type="evidence" value="ECO:0007669"/>
    <property type="project" value="TreeGrafter"/>
</dbReference>
<evidence type="ECO:0000256" key="3">
    <source>
        <dbReference type="ARBA" id="ARBA00022946"/>
    </source>
</evidence>
<dbReference type="InterPro" id="IPR019189">
    <property type="entry name" value="Ribosomal_mL41"/>
</dbReference>
<comment type="similarity">
    <text evidence="2">Belongs to the mitochondrion-specific ribosomal protein mL41 family.</text>
</comment>
<gene>
    <name evidence="7" type="ORF">EX30DRAFT_339125</name>
</gene>
<reference evidence="7 8" key="1">
    <citation type="submission" date="2019-04" db="EMBL/GenBank/DDBJ databases">
        <title>Comparative genomics and transcriptomics to analyze fruiting body development in filamentous ascomycetes.</title>
        <authorList>
            <consortium name="DOE Joint Genome Institute"/>
            <person name="Lutkenhaus R."/>
            <person name="Traeger S."/>
            <person name="Breuer J."/>
            <person name="Kuo A."/>
            <person name="Lipzen A."/>
            <person name="Pangilinan J."/>
            <person name="Dilworth D."/>
            <person name="Sandor L."/>
            <person name="Poggeler S."/>
            <person name="Barry K."/>
            <person name="Grigoriev I.V."/>
            <person name="Nowrousian M."/>
        </authorList>
    </citation>
    <scope>NUCLEOTIDE SEQUENCE [LARGE SCALE GENOMIC DNA]</scope>
    <source>
        <strain evidence="7 8">CBS 389.68</strain>
    </source>
</reference>
<accession>A0A4S2N1H7</accession>
<dbReference type="Proteomes" id="UP000298138">
    <property type="component" value="Unassembled WGS sequence"/>
</dbReference>
<keyword evidence="6" id="KW-0687">Ribonucleoprotein</keyword>
<evidence type="ECO:0000256" key="5">
    <source>
        <dbReference type="ARBA" id="ARBA00023128"/>
    </source>
</evidence>
<dbReference type="OrthoDB" id="408933at2759"/>
<dbReference type="InParanoid" id="A0A4S2N1H7"/>
<name>A0A4S2N1H7_9PEZI</name>
<keyword evidence="3" id="KW-0809">Transit peptide</keyword>
<dbReference type="EMBL" id="ML220114">
    <property type="protein sequence ID" value="TGZ82853.1"/>
    <property type="molecule type" value="Genomic_DNA"/>
</dbReference>
<evidence type="ECO:0000313" key="7">
    <source>
        <dbReference type="EMBL" id="TGZ82853.1"/>
    </source>
</evidence>
<comment type="subcellular location">
    <subcellularLocation>
        <location evidence="1">Mitochondrion</location>
    </subcellularLocation>
</comment>
<evidence type="ECO:0000256" key="6">
    <source>
        <dbReference type="ARBA" id="ARBA00023274"/>
    </source>
</evidence>
<organism evidence="7 8">
    <name type="scientific">Ascodesmis nigricans</name>
    <dbReference type="NCBI Taxonomy" id="341454"/>
    <lineage>
        <taxon>Eukaryota</taxon>
        <taxon>Fungi</taxon>
        <taxon>Dikarya</taxon>
        <taxon>Ascomycota</taxon>
        <taxon>Pezizomycotina</taxon>
        <taxon>Pezizomycetes</taxon>
        <taxon>Pezizales</taxon>
        <taxon>Ascodesmidaceae</taxon>
        <taxon>Ascodesmis</taxon>
    </lineage>
</organism>
<keyword evidence="8" id="KW-1185">Reference proteome</keyword>
<dbReference type="Pfam" id="PF09809">
    <property type="entry name" value="MRP-L27"/>
    <property type="match status" value="1"/>
</dbReference>
<evidence type="ECO:0000256" key="4">
    <source>
        <dbReference type="ARBA" id="ARBA00022980"/>
    </source>
</evidence>
<keyword evidence="4" id="KW-0689">Ribosomal protein</keyword>
<dbReference type="AlphaFoldDB" id="A0A4S2N1H7"/>
<dbReference type="PANTHER" id="PTHR21338:SF0">
    <property type="entry name" value="LARGE RIBOSOMAL SUBUNIT PROTEIN ML41"/>
    <property type="match status" value="1"/>
</dbReference>
<dbReference type="GO" id="GO:0005762">
    <property type="term" value="C:mitochondrial large ribosomal subunit"/>
    <property type="evidence" value="ECO:0007669"/>
    <property type="project" value="InterPro"/>
</dbReference>
<dbReference type="STRING" id="341454.A0A4S2N1H7"/>
<protein>
    <recommendedName>
        <fullName evidence="9">50S ribosomal protein YmL27</fullName>
    </recommendedName>
</protein>
<evidence type="ECO:0000313" key="8">
    <source>
        <dbReference type="Proteomes" id="UP000298138"/>
    </source>
</evidence>
<keyword evidence="5" id="KW-0496">Mitochondrion</keyword>
<sequence length="105" mass="11935">MRATLINLARAPSSIRRLPLTTKMVNGGFYKGNRTGTVGRHTKHGGFVIDWERVRTYVVPDMKGFELTPFVTNKMEPTLGRFPQGEHPIMGSVYLRKWKNENGES</sequence>